<gene>
    <name evidence="1" type="ORF">Q8791_10010</name>
</gene>
<proteinExistence type="predicted"/>
<accession>A0ABU7K5T9</accession>
<organism evidence="1 2">
    <name type="scientific">Nocardiopsis codii</name>
    <dbReference type="NCBI Taxonomy" id="3065942"/>
    <lineage>
        <taxon>Bacteria</taxon>
        <taxon>Bacillati</taxon>
        <taxon>Actinomycetota</taxon>
        <taxon>Actinomycetes</taxon>
        <taxon>Streptosporangiales</taxon>
        <taxon>Nocardiopsidaceae</taxon>
        <taxon>Nocardiopsis</taxon>
    </lineage>
</organism>
<dbReference type="Gene3D" id="3.80.10.10">
    <property type="entry name" value="Ribonuclease Inhibitor"/>
    <property type="match status" value="1"/>
</dbReference>
<comment type="caution">
    <text evidence="1">The sequence shown here is derived from an EMBL/GenBank/DDBJ whole genome shotgun (WGS) entry which is preliminary data.</text>
</comment>
<sequence length="350" mass="38599">MIREHLTEYAGLPVVEFLDRGAEDHYLQKAAYSARRKEVEAPASTPHRESMDKAKLDPGSVAWGLRLSSYDEEFVPYLARFVEEVDTSRVVALVIGDWGFEDGSDTSSRELRDALIGHAAALPALRSLFLGDITFEENEISWIQHCDMAPLLAAYPRLEELTVRGVGETYEGADRLSLHVPEHSALRSLTLQSGGLPGQVVRQVLDSGLPALERLELWLGVDHYGGDATPRDLEPLLSGTVLPGLRHLGLRNSRHTGEWVRALAEAPITARLSSADLSLGTLREDDVEHLLAAVPVFSHLESLDLHHHFLGEESTERVRAAFAQAGVEVDVSDRQEASSRDDDYYPAVGE</sequence>
<dbReference type="NCBIfam" id="NF038076">
    <property type="entry name" value="fam_STM4015"/>
    <property type="match status" value="1"/>
</dbReference>
<dbReference type="SUPFAM" id="SSF52047">
    <property type="entry name" value="RNI-like"/>
    <property type="match status" value="1"/>
</dbReference>
<keyword evidence="2" id="KW-1185">Reference proteome</keyword>
<evidence type="ECO:0000313" key="2">
    <source>
        <dbReference type="Proteomes" id="UP001356095"/>
    </source>
</evidence>
<dbReference type="Proteomes" id="UP001356095">
    <property type="component" value="Unassembled WGS sequence"/>
</dbReference>
<reference evidence="1 2" key="1">
    <citation type="submission" date="2023-08" db="EMBL/GenBank/DDBJ databases">
        <authorList>
            <person name="Girao M."/>
            <person name="Carvalho M.F."/>
        </authorList>
    </citation>
    <scope>NUCLEOTIDE SEQUENCE [LARGE SCALE GENOMIC DNA]</scope>
    <source>
        <strain evidence="1 2">CT-R113</strain>
    </source>
</reference>
<dbReference type="RefSeq" id="WP_330091353.1">
    <property type="nucleotide sequence ID" value="NZ_JAUZMY010000008.1"/>
</dbReference>
<dbReference type="InterPro" id="IPR047722">
    <property type="entry name" value="STM4015-like"/>
</dbReference>
<evidence type="ECO:0000313" key="1">
    <source>
        <dbReference type="EMBL" id="MEE2037554.1"/>
    </source>
</evidence>
<protein>
    <submittedName>
        <fullName evidence="1">STM4015 family protein</fullName>
    </submittedName>
</protein>
<dbReference type="EMBL" id="JAUZMY010000008">
    <property type="protein sequence ID" value="MEE2037554.1"/>
    <property type="molecule type" value="Genomic_DNA"/>
</dbReference>
<dbReference type="InterPro" id="IPR032675">
    <property type="entry name" value="LRR_dom_sf"/>
</dbReference>
<name>A0ABU7K5T9_9ACTN</name>